<dbReference type="InterPro" id="IPR041679">
    <property type="entry name" value="DNA2/NAM7-like_C"/>
</dbReference>
<dbReference type="Gene3D" id="1.20.120.1750">
    <property type="match status" value="1"/>
</dbReference>
<feature type="region of interest" description="Disordered" evidence="2">
    <location>
        <begin position="119"/>
        <end position="146"/>
    </location>
</feature>
<sequence>MSHGKRCTFFEQPSRCKYGQACKFLHQSDDKDCMPSRTVSICTVNATPAQKREFTQLKSDSVVGWLKRTFTLPKQHLKATLLEGSFEVTLAAGDAGNIVSSGNLRLDGIPVRVTMSKGNLRPQRAPNVSTNLSQKQAYKPRKEDAHRSLDASENVTKFWRRIQVAIEVDRKNSFSEQLKLHEPANRANWLGCWAVAAAGAPGSYEALLRILLNAPAKADIAPPAADVVQVLSRLVDSLSHSQKTMQSLTYLEMVVDTMETRLCGHESRVADIEIVLSYADVLHLKFMEKAKGVMNAVDPQGMMRVVKLMGRFSTIFPKYCDALQRAPNSTAHEAVVATNDTLPPWLAWLRPNIGWLMSDASDQSWLRTPGLSTNYEDTASYCETLQKLTTLLTFYWGAGAIAPRCRHQHPGAGEKSCAEPLLSPVRSSRICTQRLKNGESCKQRAVFSCPRLSHSDSVCSSCLKRLQLELMGRPQQRDSRCSTDIYDAVVEQEFTRREGQVLVLSKLESRKPPTVAPNWRTSYRLNVSALCAIGRLDMAHAPLQPSFAINWAEIVPISIGPRNDEGKNRMNCRMAVRLLGPSDCSALQGHVDLGVGTRVFVIDLRVFAPEVVPVLATYAAPAQADDFDQISFVNYLIGRAPRRPFQLGVTPATELRARITHALENSEMDVLFRLPKETRLRLTHKICDLAQQANLYGTQLEAFAEGLSCSVHCTLGPPGTGKSYTGVQMIAALDMIRDELLSAGIMVGPITLFSYKNHALDEMVKDVLAHPLLRNKVRQPGALIRCGKPDDPELRSFTEQRSLEEGLWEATLSERVQSLQLARQFNADLYDLADHLGVHSIAVQRDSNHADVALREWRPRTERVNAALVLAAAVNLLYKLEETLRVRQNKQGKNKTNEPEDQRDYPTPHAIVQDSKEAYEALKMTDCSKYSYRQHQDASVQGLSAGAEHWPDKMLNVTIRNGRSPGDRTFAILQAWLSGLEPPPRCQAAEEDAEASNAAEKRYLCLGIVSQKGAYCKFHGCCHPTGCARRRTTFDAHVPYCEEHRCTANVVEDVCANPRVPGGSCCINHSCRACAHFHAVLGTPVHKAAPFACMDHQCQTMGCNRLILNPFVSFCRQHCCPACLHERSTSVKPVLPGGRWCTQHACTVDGCQHICLTSTENVLQTLCEAHACVACVGQRRLIDPIFPASKLCDQHRCQYISIDPIDDQQLLCCIARTAGSTFCQYHSCRVCCLLHQSSPAHRILPTVDAFPRNVCSLHPLCSFVSSGSKQCEELAESSGFCGAHQRAASARQDDGTLIHHTCHGKTAKGKPCKAKGKAPPSHVFYCNAHLDQAPANSSSDDSSSEESSAEEFENVKAHEIEEDGFMPMDQDGFSRSDGKQAQSRSPHHLLRPSQLPAQLTLPPPSPHLDLPQAHPSLSLPSSPSPLPPSPPPPLSKLPPQALAVQPAKAGKLPLVDRLAAEDTSDDDELANAIAESRNLVRDVSSCSVCSVSGGDGGAGASSATANIDPGVESDMDNAREPLTFNIDPDEVDFEEDLQGLNDEQIRLQQILGDDLYVADEGELDVVEGDIEHSSGAVDAEEADLENLLSGVRTWAWQIPVDERWAKATAFLRGAAGILTELRSLAQPHIDEARQGRAEASADAFKKARLVAATVVGGVRRLQPLRAAEPFAAVVEEACEVMEPTLMAVLSVRSLRKLELVGDHRQLPAAVPPAWFNLEAAIPSIKVSLFERLVTGAAGRGARSQNGLEGGVAPCTVLDEQRRMRPAISDLTRGHYSDLVHIQDHSCTVAQRIGDRCKGAVKDTLQLERAAWASRGELVPGVAATEYFWDLPNNEQGRPVAGLSACNYKEAEAVASLVRHLTLNGVPHETISIITPYKGQKGAIQKALQKAGVIKPPKRSDRGHIEFDDSMVVSTVDRFQGDENDIIILSLVRTTPGNRFVALHNRFIVATSRARIGFYTIGTVDAVTKSSSGSKGPEHWCRLVDHLKEGRVSSTSASSSVPPTLGNAIAGIFANRPPLEDDSEKPESNKAAVMCAPCDGDREEKPKRPGSCGVGRTFPICCPRHPQTVLEINCGCMDSKCKKTHFPSGSISFCAQRCSKVLKWCGHTCAVPCHPAVRVQHTKPEACQEPLQRPCIEHQNVLLTCGMLFKAYHQFKASMAETLSSAYECDVPVEYHRIECPHSVKLNCSTQREVLSGKKKLEPCTVQVDDWIHPACNHVFKAPKCHERQGWQAAPPRCQTVVTHVKPCGCTDRLRCFELSDTATSLTPCTVGVNMHRPRCSHQLSVRCYERAALLELWDATQGVSAIEDRAVGSSPHTVRVHHGEAYGPAESQLHDASEIAMNTVKFKTAIPECMVPVDYVGACGHTTSHIQCARAFCWADPANPLAPPPCKKLVSARSMLCGHEVEIECALATSDAWLNCAAVNSSAALPEGLLEELPQFSPAMEKAIATICNKTTDVLRHCGHITPVPCKRLLAMLRTKKFPKCKEAVSRKLEECGHEVMVACSAQEDAAPECHEVVHTPFVFHCGKHKAHPGTCHKLRRMLMDQPPCQEKVQCTLFRCGHTTTVACRFENAVTAAQPGKRIEQSNMIVAGGDYCLPCPDAPLCEVGTIFRNTCGHEFPAACHLAFGWAASPEDAPPCEAVVQLDSPLCGHSLEIKCHQSDVLCDLDLWGDATPWSPTLTGSHDGGATTVEMIVVEHGAPRPQLDTLTVAQRELLSCGGKSMVQRECGHTEMVPCIDALRVLETGRCLSPVDLVLPCDHVTTLTCHQAGLVERNDVKHWCDEQVEKTCSRCCLNSCIVPCSQRDVLCNRDAAAALPCGHEVHWGCGDDPDPRTDRTKACATCVLQQWEAAAVAPIEEKQWTMQLRSFAAEKIPDAIEVQELEVNFDGLVKAQKQVLAIGCDLLQSKVTNDELWPMERAAPPLLSDMGCFDIVFCPMKDTVLDEERINQRYSQQNTEYGLGTHMLLLTLENLKNCSNSEEVTMRICVGAAFRFAGLEEVKPFRNMKTTVVQKRRGTKHDKYEKNKGPKKHKKPQATSDAEQIQRANHLRKMHLCQGKDFVVPCQPCNPLSQSRVYWVQGSVLPLCIAKIRLFNKCGVCDKGILHTEGGPATGFEFLCSSCRLDCCICFEAHASSAGLACESSSAHFMCDECLDAHVRHASSFDALEAFRRNDGIKCPVPGCSAPRFEESALAQRLRKAAFDGFTQAKVKIQEQQIVAEVEARVAAEAAAKQIADVERFQRKQHIIEKILTSACPRCGQAFVDFTGCMALTCVRPGCSCAFCALCQKDCGRDAHQHVPTCPDNPLRSHFASDEQYQNLLRTRITKVLRDYLHKLTGEQKQHALEDCQSELRARGLDPRDFRKDPIP</sequence>
<evidence type="ECO:0000256" key="1">
    <source>
        <dbReference type="PROSITE-ProRule" id="PRU00723"/>
    </source>
</evidence>
<name>A0AB34IJY0_PRYPA</name>
<feature type="domain" description="C3H1-type" evidence="3">
    <location>
        <begin position="1"/>
        <end position="29"/>
    </location>
</feature>
<evidence type="ECO:0000256" key="2">
    <source>
        <dbReference type="SAM" id="MobiDB-lite"/>
    </source>
</evidence>
<feature type="compositionally biased region" description="Polar residues" evidence="2">
    <location>
        <begin position="126"/>
        <end position="136"/>
    </location>
</feature>
<evidence type="ECO:0000313" key="4">
    <source>
        <dbReference type="EMBL" id="KAL1499557.1"/>
    </source>
</evidence>
<dbReference type="InterPro" id="IPR027417">
    <property type="entry name" value="P-loop_NTPase"/>
</dbReference>
<reference evidence="4 5" key="1">
    <citation type="journal article" date="2024" name="Science">
        <title>Giant polyketide synthase enzymes in the biosynthesis of giant marine polyether toxins.</title>
        <authorList>
            <person name="Fallon T.R."/>
            <person name="Shende V.V."/>
            <person name="Wierzbicki I.H."/>
            <person name="Pendleton A.L."/>
            <person name="Watervoot N.F."/>
            <person name="Auber R.P."/>
            <person name="Gonzalez D.J."/>
            <person name="Wisecaver J.H."/>
            <person name="Moore B.S."/>
        </authorList>
    </citation>
    <scope>NUCLEOTIDE SEQUENCE [LARGE SCALE GENOMIC DNA]</scope>
    <source>
        <strain evidence="4 5">12B1</strain>
    </source>
</reference>
<protein>
    <recommendedName>
        <fullName evidence="3">C3H1-type domain-containing protein</fullName>
    </recommendedName>
</protein>
<feature type="region of interest" description="Disordered" evidence="2">
    <location>
        <begin position="1492"/>
        <end position="1513"/>
    </location>
</feature>
<organism evidence="4 5">
    <name type="scientific">Prymnesium parvum</name>
    <name type="common">Toxic golden alga</name>
    <dbReference type="NCBI Taxonomy" id="97485"/>
    <lineage>
        <taxon>Eukaryota</taxon>
        <taxon>Haptista</taxon>
        <taxon>Haptophyta</taxon>
        <taxon>Prymnesiophyceae</taxon>
        <taxon>Prymnesiales</taxon>
        <taxon>Prymnesiaceae</taxon>
        <taxon>Prymnesium</taxon>
    </lineage>
</organism>
<dbReference type="InterPro" id="IPR047187">
    <property type="entry name" value="SF1_C_Upf1"/>
</dbReference>
<dbReference type="InterPro" id="IPR000571">
    <property type="entry name" value="Znf_CCCH"/>
</dbReference>
<keyword evidence="1" id="KW-0863">Zinc-finger</keyword>
<dbReference type="InterPro" id="IPR041677">
    <property type="entry name" value="DNA2/NAM7_AAA_11"/>
</dbReference>
<dbReference type="PROSITE" id="PS50103">
    <property type="entry name" value="ZF_C3H1"/>
    <property type="match status" value="1"/>
</dbReference>
<dbReference type="Proteomes" id="UP001515480">
    <property type="component" value="Unassembled WGS sequence"/>
</dbReference>
<dbReference type="GO" id="GO:0031380">
    <property type="term" value="C:nuclear RNA-directed RNA polymerase complex"/>
    <property type="evidence" value="ECO:0007669"/>
    <property type="project" value="TreeGrafter"/>
</dbReference>
<evidence type="ECO:0000259" key="3">
    <source>
        <dbReference type="PROSITE" id="PS50103"/>
    </source>
</evidence>
<accession>A0AB34IJY0</accession>
<keyword evidence="5" id="KW-1185">Reference proteome</keyword>
<gene>
    <name evidence="4" type="ORF">AB1Y20_011758</name>
</gene>
<evidence type="ECO:0000313" key="5">
    <source>
        <dbReference type="Proteomes" id="UP001515480"/>
    </source>
</evidence>
<feature type="region of interest" description="Disordered" evidence="2">
    <location>
        <begin position="1334"/>
        <end position="1353"/>
    </location>
</feature>
<dbReference type="GO" id="GO:0008270">
    <property type="term" value="F:zinc ion binding"/>
    <property type="evidence" value="ECO:0007669"/>
    <property type="project" value="UniProtKB-KW"/>
</dbReference>
<dbReference type="InterPro" id="IPR058255">
    <property type="entry name" value="zf-CHCC_ins"/>
</dbReference>
<feature type="region of interest" description="Disordered" evidence="2">
    <location>
        <begin position="3010"/>
        <end position="3038"/>
    </location>
</feature>
<dbReference type="InterPro" id="IPR045055">
    <property type="entry name" value="DNA2/NAM7-like"/>
</dbReference>
<dbReference type="Pfam" id="PF26601">
    <property type="entry name" value="zf-CHCC_ins"/>
    <property type="match status" value="1"/>
</dbReference>
<dbReference type="GO" id="GO:0004386">
    <property type="term" value="F:helicase activity"/>
    <property type="evidence" value="ECO:0007669"/>
    <property type="project" value="InterPro"/>
</dbReference>
<feature type="region of interest" description="Disordered" evidence="2">
    <location>
        <begin position="1360"/>
        <end position="1445"/>
    </location>
</feature>
<feature type="compositionally biased region" description="Basic and acidic residues" evidence="2">
    <location>
        <begin position="895"/>
        <end position="906"/>
    </location>
</feature>
<feature type="compositionally biased region" description="Pro residues" evidence="2">
    <location>
        <begin position="1422"/>
        <end position="1436"/>
    </location>
</feature>
<dbReference type="Pfam" id="PF13086">
    <property type="entry name" value="AAA_11"/>
    <property type="match status" value="1"/>
</dbReference>
<proteinExistence type="predicted"/>
<keyword evidence="1" id="KW-0479">Metal-binding</keyword>
<dbReference type="GO" id="GO:0031048">
    <property type="term" value="P:regulatory ncRNA-mediated heterochromatin formation"/>
    <property type="evidence" value="ECO:0007669"/>
    <property type="project" value="TreeGrafter"/>
</dbReference>
<keyword evidence="1" id="KW-0862">Zinc</keyword>
<dbReference type="CDD" id="cd18808">
    <property type="entry name" value="SF1_C_Upf1"/>
    <property type="match status" value="1"/>
</dbReference>
<feature type="region of interest" description="Disordered" evidence="2">
    <location>
        <begin position="888"/>
        <end position="907"/>
    </location>
</feature>
<dbReference type="Pfam" id="PF13087">
    <property type="entry name" value="AAA_12"/>
    <property type="match status" value="1"/>
</dbReference>
<feature type="compositionally biased region" description="Acidic residues" evidence="2">
    <location>
        <begin position="1342"/>
        <end position="1352"/>
    </location>
</feature>
<feature type="zinc finger region" description="C3H1-type" evidence="1">
    <location>
        <begin position="1"/>
        <end position="29"/>
    </location>
</feature>
<dbReference type="SUPFAM" id="SSF52540">
    <property type="entry name" value="P-loop containing nucleoside triphosphate hydrolases"/>
    <property type="match status" value="2"/>
</dbReference>
<comment type="caution">
    <text evidence="4">The sequence shown here is derived from an EMBL/GenBank/DDBJ whole genome shotgun (WGS) entry which is preliminary data.</text>
</comment>
<dbReference type="PANTHER" id="PTHR10887">
    <property type="entry name" value="DNA2/NAM7 HELICASE FAMILY"/>
    <property type="match status" value="1"/>
</dbReference>
<dbReference type="PANTHER" id="PTHR10887:SF341">
    <property type="entry name" value="NFX1-TYPE ZINC FINGER-CONTAINING PROTEIN 1"/>
    <property type="match status" value="1"/>
</dbReference>
<dbReference type="Gene3D" id="3.40.50.300">
    <property type="entry name" value="P-loop containing nucleotide triphosphate hydrolases"/>
    <property type="match status" value="3"/>
</dbReference>
<dbReference type="EMBL" id="JBGBPQ010000025">
    <property type="protein sequence ID" value="KAL1499557.1"/>
    <property type="molecule type" value="Genomic_DNA"/>
</dbReference>